<proteinExistence type="predicted"/>
<sequence length="784" mass="80526">MRIISKLMLSTAIVTMPVSTSAIVFVNEFHYDNRNADVGEFIELAGSAGDSLDGWSLALYNGTASRRSVYNTINLGGTFGDVSGGFGFLSFDAVGLQNGGPDGFALVDNGGSVVEFLSYEGSFTAASGPAGGMTSVDVGVRESSSTPVGFSLQRTGSGSAPGDFTWAAPQTATRNMVNAGQSFTGAPPPPPPPPSGDLTAIYDIQGAAQTSPLEGRTVTTSGIVTSIARNGFYVQDAAGDGNVATSDAIFVFTGGAPTVTAGDDVTISGRVSEFIPGGARTGNLSQTQIARPDSLTVNSSGNALPAAVVLGASGRMAPTQIIDDDNFAAFDPENDGIDFYESMEGMIVTVENAAAVGPTNRFGETFVVANGGAGATGVNARGGLTISEGDFNPERIQLQGGQATAASVGDQIGDVEGVLGYNFGNYEIVPLDGQSVDVVQAGNLVPETTTIDAGGDRLTVASFNVLNLDANDADGDSDIADGKFAALGAQIANNMGAPDIIALQEIQDSSGSFNDGTTDATLTLQTLVEAIAAAGGPRYAFAEVAPQDGTAGGQPGGNIRNAYLYLADRVDLVEDSVAFPDGATTDPAFAGSRKPLVAEFVFNGETVTLINNHFSSKLGSSPLFGAVQPPINSGEDERRAQAAFVNALVDTLLADNPLAKVITLGDLNEFSFFSPLEILRGIGGEQVLTDLADLLAGQLDAYSFIFDGNSQLLDHILVTQALLGLDPQFDIVHANSEFFGAPSDHDALIASFLIEAAAVSAPGILGLLGLSVAALAWRRRRMVV</sequence>
<evidence type="ECO:0000259" key="3">
    <source>
        <dbReference type="Pfam" id="PF03372"/>
    </source>
</evidence>
<dbReference type="RefSeq" id="WP_218446763.1">
    <property type="nucleotide sequence ID" value="NZ_JAGSPA010000006.1"/>
</dbReference>
<dbReference type="PANTHER" id="PTHR42834:SF1">
    <property type="entry name" value="ENDONUCLEASE_EXONUCLEASE_PHOSPHATASE FAMILY PROTEIN (AFU_ORTHOLOGUE AFUA_3G09210)"/>
    <property type="match status" value="1"/>
</dbReference>
<feature type="domain" description="Endonuclease/exonuclease/phosphatase" evidence="3">
    <location>
        <begin position="461"/>
        <end position="745"/>
    </location>
</feature>
<keyword evidence="1" id="KW-1133">Transmembrane helix</keyword>
<keyword evidence="5" id="KW-1185">Reference proteome</keyword>
<evidence type="ECO:0000256" key="2">
    <source>
        <dbReference type="SAM" id="SignalP"/>
    </source>
</evidence>
<evidence type="ECO:0000313" key="4">
    <source>
        <dbReference type="EMBL" id="MBV7257913.1"/>
    </source>
</evidence>
<name>A0ABS6SIM6_9SPHN</name>
<gene>
    <name evidence="4" type="ORF">KCG44_14095</name>
</gene>
<dbReference type="Pfam" id="PF03372">
    <property type="entry name" value="Exo_endo_phos"/>
    <property type="match status" value="1"/>
</dbReference>
<keyword evidence="2" id="KW-0732">Signal</keyword>
<organism evidence="4 5">
    <name type="scientific">Pacificimonas pallii</name>
    <dbReference type="NCBI Taxonomy" id="2827236"/>
    <lineage>
        <taxon>Bacteria</taxon>
        <taxon>Pseudomonadati</taxon>
        <taxon>Pseudomonadota</taxon>
        <taxon>Alphaproteobacteria</taxon>
        <taxon>Sphingomonadales</taxon>
        <taxon>Sphingosinicellaceae</taxon>
        <taxon>Pacificimonas</taxon>
    </lineage>
</organism>
<evidence type="ECO:0000313" key="5">
    <source>
        <dbReference type="Proteomes" id="UP000722336"/>
    </source>
</evidence>
<keyword evidence="1" id="KW-0812">Transmembrane</keyword>
<dbReference type="Proteomes" id="UP000722336">
    <property type="component" value="Unassembled WGS sequence"/>
</dbReference>
<dbReference type="InterPro" id="IPR005135">
    <property type="entry name" value="Endo/exonuclease/phosphatase"/>
</dbReference>
<feature type="transmembrane region" description="Helical" evidence="1">
    <location>
        <begin position="752"/>
        <end position="777"/>
    </location>
</feature>
<dbReference type="CDD" id="cd04486">
    <property type="entry name" value="YhcR_OBF_like"/>
    <property type="match status" value="1"/>
</dbReference>
<reference evidence="4 5" key="1">
    <citation type="submission" date="2021-04" db="EMBL/GenBank/DDBJ databases">
        <authorList>
            <person name="Pira H."/>
            <person name="Risdian C."/>
            <person name="Wink J."/>
        </authorList>
    </citation>
    <scope>NUCLEOTIDE SEQUENCE [LARGE SCALE GENOMIC DNA]</scope>
    <source>
        <strain evidence="4 5">WHA3</strain>
    </source>
</reference>
<dbReference type="PANTHER" id="PTHR42834">
    <property type="entry name" value="ENDONUCLEASE/EXONUCLEASE/PHOSPHATASE FAMILY PROTEIN (AFU_ORTHOLOGUE AFUA_3G09210)"/>
    <property type="match status" value="1"/>
</dbReference>
<feature type="signal peptide" evidence="2">
    <location>
        <begin position="1"/>
        <end position="22"/>
    </location>
</feature>
<protein>
    <recommendedName>
        <fullName evidence="3">Endonuclease/exonuclease/phosphatase domain-containing protein</fullName>
    </recommendedName>
</protein>
<keyword evidence="1" id="KW-0472">Membrane</keyword>
<evidence type="ECO:0000256" key="1">
    <source>
        <dbReference type="SAM" id="Phobius"/>
    </source>
</evidence>
<dbReference type="EMBL" id="JAGSPA010000006">
    <property type="protein sequence ID" value="MBV7257913.1"/>
    <property type="molecule type" value="Genomic_DNA"/>
</dbReference>
<feature type="chain" id="PRO_5045718448" description="Endonuclease/exonuclease/phosphatase domain-containing protein" evidence="2">
    <location>
        <begin position="23"/>
        <end position="784"/>
    </location>
</feature>
<comment type="caution">
    <text evidence="4">The sequence shown here is derived from an EMBL/GenBank/DDBJ whole genome shotgun (WGS) entry which is preliminary data.</text>
</comment>
<accession>A0ABS6SIM6</accession>